<dbReference type="InterPro" id="IPR036388">
    <property type="entry name" value="WH-like_DNA-bd_sf"/>
</dbReference>
<proteinExistence type="predicted"/>
<dbReference type="RefSeq" id="WP_061255143.1">
    <property type="nucleotide sequence ID" value="NZ_JBFALK010000008.1"/>
</dbReference>
<dbReference type="Pfam" id="PF12840">
    <property type="entry name" value="HTH_20"/>
    <property type="match status" value="1"/>
</dbReference>
<feature type="domain" description="HTH arsR-type" evidence="1">
    <location>
        <begin position="11"/>
        <end position="106"/>
    </location>
</feature>
<evidence type="ECO:0000259" key="1">
    <source>
        <dbReference type="SMART" id="SM00418"/>
    </source>
</evidence>
<dbReference type="Gene3D" id="1.10.10.10">
    <property type="entry name" value="Winged helix-like DNA-binding domain superfamily/Winged helix DNA-binding domain"/>
    <property type="match status" value="1"/>
</dbReference>
<dbReference type="SUPFAM" id="SSF46785">
    <property type="entry name" value="Winged helix' DNA-binding domain"/>
    <property type="match status" value="1"/>
</dbReference>
<protein>
    <submittedName>
        <fullName evidence="2">Helix-turn-helix domain-containing protein</fullName>
    </submittedName>
</protein>
<dbReference type="InterPro" id="IPR036390">
    <property type="entry name" value="WH_DNA-bd_sf"/>
</dbReference>
<keyword evidence="3" id="KW-1185">Reference proteome</keyword>
<sequence length="189" mass="21145">MNEAFHVTDPRALKAVAHPLRVRLLGTLRLDGPATATELAAKFGESSGSTSYHLRQLAKYGFVEEDAEQRDRRERRWRAVHAYTSWSNTELSGTPEGREAVAFMRRRQLEVLRATVEAFDRDPESWGAAWVEAAGMSDDVVRLTPASAEALYGRVSALLREFEERDKDAPDAERVSVFVSAHPVRGYVG</sequence>
<dbReference type="InterPro" id="IPR011991">
    <property type="entry name" value="ArsR-like_HTH"/>
</dbReference>
<organism evidence="2 3">
    <name type="scientific">Microtetraspora glauca</name>
    <dbReference type="NCBI Taxonomy" id="1996"/>
    <lineage>
        <taxon>Bacteria</taxon>
        <taxon>Bacillati</taxon>
        <taxon>Actinomycetota</taxon>
        <taxon>Actinomycetes</taxon>
        <taxon>Streptosporangiales</taxon>
        <taxon>Streptosporangiaceae</taxon>
        <taxon>Microtetraspora</taxon>
    </lineage>
</organism>
<dbReference type="SMART" id="SM00418">
    <property type="entry name" value="HTH_ARSR"/>
    <property type="match status" value="1"/>
</dbReference>
<dbReference type="CDD" id="cd00090">
    <property type="entry name" value="HTH_ARSR"/>
    <property type="match status" value="1"/>
</dbReference>
<evidence type="ECO:0000313" key="2">
    <source>
        <dbReference type="EMBL" id="MEV0970226.1"/>
    </source>
</evidence>
<dbReference type="InterPro" id="IPR001845">
    <property type="entry name" value="HTH_ArsR_DNA-bd_dom"/>
</dbReference>
<evidence type="ECO:0000313" key="3">
    <source>
        <dbReference type="Proteomes" id="UP001551675"/>
    </source>
</evidence>
<accession>A0ABV3GF70</accession>
<reference evidence="2 3" key="1">
    <citation type="submission" date="2024-06" db="EMBL/GenBank/DDBJ databases">
        <title>The Natural Products Discovery Center: Release of the First 8490 Sequenced Strains for Exploring Actinobacteria Biosynthetic Diversity.</title>
        <authorList>
            <person name="Kalkreuter E."/>
            <person name="Kautsar S.A."/>
            <person name="Yang D."/>
            <person name="Bader C.D."/>
            <person name="Teijaro C.N."/>
            <person name="Fluegel L."/>
            <person name="Davis C.M."/>
            <person name="Simpson J.R."/>
            <person name="Lauterbach L."/>
            <person name="Steele A.D."/>
            <person name="Gui C."/>
            <person name="Meng S."/>
            <person name="Li G."/>
            <person name="Viehrig K."/>
            <person name="Ye F."/>
            <person name="Su P."/>
            <person name="Kiefer A.F."/>
            <person name="Nichols A."/>
            <person name="Cepeda A.J."/>
            <person name="Yan W."/>
            <person name="Fan B."/>
            <person name="Jiang Y."/>
            <person name="Adhikari A."/>
            <person name="Zheng C.-J."/>
            <person name="Schuster L."/>
            <person name="Cowan T.M."/>
            <person name="Smanski M.J."/>
            <person name="Chevrette M.G."/>
            <person name="De Carvalho L.P.S."/>
            <person name="Shen B."/>
        </authorList>
    </citation>
    <scope>NUCLEOTIDE SEQUENCE [LARGE SCALE GENOMIC DNA]</scope>
    <source>
        <strain evidence="2 3">NPDC050100</strain>
    </source>
</reference>
<dbReference type="Proteomes" id="UP001551675">
    <property type="component" value="Unassembled WGS sequence"/>
</dbReference>
<gene>
    <name evidence="2" type="ORF">AB0I59_16435</name>
</gene>
<comment type="caution">
    <text evidence="2">The sequence shown here is derived from an EMBL/GenBank/DDBJ whole genome shotgun (WGS) entry which is preliminary data.</text>
</comment>
<dbReference type="EMBL" id="JBFALK010000008">
    <property type="protein sequence ID" value="MEV0970226.1"/>
    <property type="molecule type" value="Genomic_DNA"/>
</dbReference>
<name>A0ABV3GF70_MICGL</name>